<keyword evidence="2" id="KW-1185">Reference proteome</keyword>
<dbReference type="EMBL" id="JASBWU010000031">
    <property type="protein sequence ID" value="KAJ9111259.1"/>
    <property type="molecule type" value="Genomic_DNA"/>
</dbReference>
<reference evidence="1" key="1">
    <citation type="submission" date="2023-04" db="EMBL/GenBank/DDBJ databases">
        <title>Draft Genome sequencing of Naganishia species isolated from polar environments using Oxford Nanopore Technology.</title>
        <authorList>
            <person name="Leo P."/>
            <person name="Venkateswaran K."/>
        </authorList>
    </citation>
    <scope>NUCLEOTIDE SEQUENCE</scope>
    <source>
        <strain evidence="1">MNA-CCFEE 5425</strain>
    </source>
</reference>
<comment type="caution">
    <text evidence="1">The sequence shown here is derived from an EMBL/GenBank/DDBJ whole genome shotgun (WGS) entry which is preliminary data.</text>
</comment>
<protein>
    <submittedName>
        <fullName evidence="1">Uncharacterized protein</fullName>
    </submittedName>
</protein>
<evidence type="ECO:0000313" key="2">
    <source>
        <dbReference type="Proteomes" id="UP001243375"/>
    </source>
</evidence>
<evidence type="ECO:0000313" key="1">
    <source>
        <dbReference type="EMBL" id="KAJ9111259.1"/>
    </source>
</evidence>
<gene>
    <name evidence="1" type="ORF">QFC22_006559</name>
</gene>
<name>A0ACC2WJ74_9TREE</name>
<proteinExistence type="predicted"/>
<sequence length="540" mass="59452">MSTQEQVADVPVPETSTEAMSVDPAPAAATSAPATSTENAVESTSAQVKVPEFPEVLRGKTDQEIDAIKKKIVEQLAFYFSDSNLFYDKFLWNLVCKNPQGYVPLETVASFKRMRDYLTTYGVPFIAQCVRDVHPAAGQPGNEISVDATGELVRRTKALERDTTAWDRTLYVKGFGEGETGLNSQEQVEDWFKQFAQVAAVRFRREGDGKDKNKGAFKGSVFVEFKTLPDAQAFVDMSPQPEFQGVPVVSMFKEQYVQMKVKEKGLDQSSISRGTTTIRPAAPNAKQFNAFREIETMKLKGERLPEYVMSMGTPALLANAPTGDGAAAGKRKREDGGADDDVEGGRADKRAKEEQFLWIVYNGKRLAVNRATGVVVDKAEIEYQPGKVLRFENAGPDADWKQLKNKAELLPPATHQVDLSTLGYEKSFMNFPRGSTWGWFSLDEPISDEDFEKIKNAGLQAGGELQWSRVTGDEELEFWATRASFQGKLAVKQADEKDAENAKNAAEGGRQHGGGGRGRGMLLLLSSRDIRAHSADLACA</sequence>
<accession>A0ACC2WJ74</accession>
<dbReference type="Proteomes" id="UP001243375">
    <property type="component" value="Unassembled WGS sequence"/>
</dbReference>
<organism evidence="1 2">
    <name type="scientific">Naganishia vaughanmartiniae</name>
    <dbReference type="NCBI Taxonomy" id="1424756"/>
    <lineage>
        <taxon>Eukaryota</taxon>
        <taxon>Fungi</taxon>
        <taxon>Dikarya</taxon>
        <taxon>Basidiomycota</taxon>
        <taxon>Agaricomycotina</taxon>
        <taxon>Tremellomycetes</taxon>
        <taxon>Filobasidiales</taxon>
        <taxon>Filobasidiaceae</taxon>
        <taxon>Naganishia</taxon>
    </lineage>
</organism>